<dbReference type="PANTHER" id="PTHR34606:SF4">
    <property type="entry name" value="OUTER MEMBRANE LIPOPROTEIN DOLP"/>
    <property type="match status" value="1"/>
</dbReference>
<reference evidence="3 4" key="1">
    <citation type="submission" date="2020-03" db="EMBL/GenBank/DDBJ databases">
        <title>Genomic Encyclopedia of Type Strains, Phase III (KMG-III): the genomes of soil and plant-associated and newly described type strains.</title>
        <authorList>
            <person name="Whitman W."/>
        </authorList>
    </citation>
    <scope>NUCLEOTIDE SEQUENCE [LARGE SCALE GENOMIC DNA]</scope>
    <source>
        <strain evidence="3 4">CECT 8804</strain>
    </source>
</reference>
<accession>A0ABX0TUZ1</accession>
<evidence type="ECO:0000313" key="3">
    <source>
        <dbReference type="EMBL" id="NIJ09346.1"/>
    </source>
</evidence>
<dbReference type="Gene3D" id="3.30.1340.30">
    <property type="match status" value="3"/>
</dbReference>
<evidence type="ECO:0000256" key="1">
    <source>
        <dbReference type="ARBA" id="ARBA00022729"/>
    </source>
</evidence>
<comment type="caution">
    <text evidence="3">The sequence shown here is derived from an EMBL/GenBank/DDBJ whole genome shotgun (WGS) entry which is preliminary data.</text>
</comment>
<evidence type="ECO:0000313" key="4">
    <source>
        <dbReference type="Proteomes" id="UP000727456"/>
    </source>
</evidence>
<dbReference type="SMART" id="SM00749">
    <property type="entry name" value="BON"/>
    <property type="match status" value="3"/>
</dbReference>
<dbReference type="PROSITE" id="PS50914">
    <property type="entry name" value="BON"/>
    <property type="match status" value="3"/>
</dbReference>
<keyword evidence="4" id="KW-1185">Reference proteome</keyword>
<dbReference type="InterPro" id="IPR014004">
    <property type="entry name" value="Transpt-assoc_nodulatn_dom_bac"/>
</dbReference>
<evidence type="ECO:0000259" key="2">
    <source>
        <dbReference type="PROSITE" id="PS50914"/>
    </source>
</evidence>
<dbReference type="InterPro" id="IPR051686">
    <property type="entry name" value="Lipoprotein_DolP"/>
</dbReference>
<gene>
    <name evidence="3" type="ORF">FHS31_002978</name>
</gene>
<proteinExistence type="predicted"/>
<feature type="domain" description="BON" evidence="2">
    <location>
        <begin position="4"/>
        <end position="72"/>
    </location>
</feature>
<dbReference type="RefSeq" id="WP_341786374.1">
    <property type="nucleotide sequence ID" value="NZ_JAAOZC010000010.1"/>
</dbReference>
<dbReference type="InterPro" id="IPR007055">
    <property type="entry name" value="BON_dom"/>
</dbReference>
<feature type="domain" description="BON" evidence="2">
    <location>
        <begin position="79"/>
        <end position="147"/>
    </location>
</feature>
<feature type="domain" description="BON" evidence="2">
    <location>
        <begin position="150"/>
        <end position="218"/>
    </location>
</feature>
<sequence length="218" mass="23840">MKKTDAQVQHDVMAELEWEPSVDHADIGIAVNDGVVTLSGYVKAYPEKMAAERAARRVAGVQAIAEEIKVRFASDPKTADHEIAKRILDMFAWNVSIPDDCIEVKVEHGWVTLSGTVDWFYQSNEARKVAGKVSGVVGVSNLLEVRKLPTSRDVKDRIMAAFKRQADLDSGSVTVVTDGSTVRLGGRVKAWHERGIAERAAWAAPGVTKVVDNIVIAY</sequence>
<dbReference type="PANTHER" id="PTHR34606">
    <property type="entry name" value="BON DOMAIN-CONTAINING PROTEIN"/>
    <property type="match status" value="1"/>
</dbReference>
<dbReference type="Proteomes" id="UP000727456">
    <property type="component" value="Unassembled WGS sequence"/>
</dbReference>
<keyword evidence="1" id="KW-0732">Signal</keyword>
<organism evidence="3 4">
    <name type="scientific">Sphingomonas vulcanisoli</name>
    <dbReference type="NCBI Taxonomy" id="1658060"/>
    <lineage>
        <taxon>Bacteria</taxon>
        <taxon>Pseudomonadati</taxon>
        <taxon>Pseudomonadota</taxon>
        <taxon>Alphaproteobacteria</taxon>
        <taxon>Sphingomonadales</taxon>
        <taxon>Sphingomonadaceae</taxon>
        <taxon>Sphingomonas</taxon>
    </lineage>
</organism>
<dbReference type="EMBL" id="JAAOZC010000010">
    <property type="protein sequence ID" value="NIJ09346.1"/>
    <property type="molecule type" value="Genomic_DNA"/>
</dbReference>
<name>A0ABX0TUZ1_9SPHN</name>
<dbReference type="Pfam" id="PF04972">
    <property type="entry name" value="BON"/>
    <property type="match status" value="3"/>
</dbReference>
<protein>
    <submittedName>
        <fullName evidence="3">Osmotically-inducible protein OsmY</fullName>
    </submittedName>
</protein>